<protein>
    <submittedName>
        <fullName evidence="2">Uncharacterized protein</fullName>
    </submittedName>
</protein>
<feature type="compositionally biased region" description="Basic residues" evidence="1">
    <location>
        <begin position="1"/>
        <end position="16"/>
    </location>
</feature>
<feature type="region of interest" description="Disordered" evidence="1">
    <location>
        <begin position="296"/>
        <end position="320"/>
    </location>
</feature>
<evidence type="ECO:0000313" key="3">
    <source>
        <dbReference type="Proteomes" id="UP000031192"/>
    </source>
</evidence>
<accession>A0A0B4HXA6</accession>
<feature type="compositionally biased region" description="Polar residues" evidence="1">
    <location>
        <begin position="124"/>
        <end position="134"/>
    </location>
</feature>
<feature type="compositionally biased region" description="Polar residues" evidence="1">
    <location>
        <begin position="825"/>
        <end position="836"/>
    </location>
</feature>
<dbReference type="Proteomes" id="UP000031192">
    <property type="component" value="Unassembled WGS sequence"/>
</dbReference>
<feature type="region of interest" description="Disordered" evidence="1">
    <location>
        <begin position="785"/>
        <end position="805"/>
    </location>
</feature>
<feature type="region of interest" description="Disordered" evidence="1">
    <location>
        <begin position="83"/>
        <end position="147"/>
    </location>
</feature>
<feature type="region of interest" description="Disordered" evidence="1">
    <location>
        <begin position="362"/>
        <end position="445"/>
    </location>
</feature>
<feature type="region of interest" description="Disordered" evidence="1">
    <location>
        <begin position="510"/>
        <end position="559"/>
    </location>
</feature>
<dbReference type="EMBL" id="AZNH01000045">
    <property type="protein sequence ID" value="KID84224.1"/>
    <property type="molecule type" value="Genomic_DNA"/>
</dbReference>
<dbReference type="AlphaFoldDB" id="A0A0B4HXA6"/>
<feature type="region of interest" description="Disordered" evidence="1">
    <location>
        <begin position="219"/>
        <end position="238"/>
    </location>
</feature>
<evidence type="ECO:0000256" key="1">
    <source>
        <dbReference type="SAM" id="MobiDB-lite"/>
    </source>
</evidence>
<reference evidence="2 3" key="1">
    <citation type="journal article" date="2014" name="Proc. Natl. Acad. Sci. U.S.A.">
        <title>Trajectory and genomic determinants of fungal-pathogen speciation and host adaptation.</title>
        <authorList>
            <person name="Hu X."/>
            <person name="Xiao G."/>
            <person name="Zheng P."/>
            <person name="Shang Y."/>
            <person name="Su Y."/>
            <person name="Zhang X."/>
            <person name="Liu X."/>
            <person name="Zhan S."/>
            <person name="St Leger R.J."/>
            <person name="Wang C."/>
        </authorList>
    </citation>
    <scope>NUCLEOTIDE SEQUENCE [LARGE SCALE GENOMIC DNA]</scope>
    <source>
        <strain evidence="2 3">ARSEF 977</strain>
    </source>
</reference>
<keyword evidence="3" id="KW-1185">Reference proteome</keyword>
<sequence>MLRRNSSRSTHQHPLGRSKSTSSIARRRADFVVNIDAASAERDAHIAANLSYYRAHGYHKQDTPGEWPSQGSHDLLLRRSNTVNGRLEGPPNGIPKRKQSVRFTGPNARPRRQLAARAKPVVRSNPSKGPTCTTGRRDNGRLSPATSNYTQSIETNYKPRSSNSSVIHTSGYFLTEPANITPMPPFVGSLRKSKSMYSQSMGSVSGYDNDHIRADGLKPLPTTPSTIQFQDRQNQTKRYSIRRSLRAPKSMSYLEFQTIKPLAEGAENKHNGYSLPEKVMHSKGSFRHLKSHSSMFFRSKHRQQESSTGLSRSLRNSSDNSAALSPAFLANGIPPAKHTGIRFTARRVSKTVRNKLSRLFGRSKSTDTSGNDIAVDASQDTDSDSFHHRTDTPPIEEASMSRVTSHVPSLHAVPSYQQMRSRQGSLESISHEENMPTDDKSRVTSWTNSSANTVISFGVNEEHEYQRLSVIKENGMHIPSTSRIPLANPTIPGMTINSQRVYSALMKKLTNTPSNPDEVQNHESSKQSSAESVPLGHGSGDQGNAQPWSPPIIRCIGTSDDDVFEDTKEVISSMSRKPAYKAYPNASAGDGKGLSPAKIPLPESATKQSSIRADRNSTFSPSSDNHLFRTTSPYRRAIQRSMRDYQESDHTHALDTRYLSTLSALSLPSRRPSTVGSERDARLTYAESFYSFTTEELTTVRPDGLASPPLPDVLNAVAGGVAVPVESSANMETPVRGHDASAASSVEWKAGLSANISKLEKLHTAHTQCAEQRSGPVLHAGHVRESAEIESPGETPKTAVTGTGEEFPGCVVSLHALGIRPSPPTQTGSPLKSTEGTAGPNKRDRLHSASPSVPSSPLRHTPCSTTSLTKVDNGTTPNLNDCRPGLLRMRSLNTVPTTAPQPHDGLPWKQCDQENSRTGPPIMSKTTPGLSAIPQRAASGKGTSPGKLGTGASTSPRTPEGSMPVSNSLSETTKSEWDAQIRGSRRMVDLFLSSRRKAIHGTMSRNGSENFSTAFL</sequence>
<feature type="compositionally biased region" description="Polar residues" evidence="1">
    <location>
        <begin position="605"/>
        <end position="628"/>
    </location>
</feature>
<feature type="region of interest" description="Disordered" evidence="1">
    <location>
        <begin position="1"/>
        <end position="23"/>
    </location>
</feature>
<feature type="compositionally biased region" description="Polar residues" evidence="1">
    <location>
        <begin position="862"/>
        <end position="879"/>
    </location>
</feature>
<evidence type="ECO:0000313" key="2">
    <source>
        <dbReference type="EMBL" id="KID84224.1"/>
    </source>
</evidence>
<comment type="caution">
    <text evidence="2">The sequence shown here is derived from an EMBL/GenBank/DDBJ whole genome shotgun (WGS) entry which is preliminary data.</text>
</comment>
<dbReference type="HOGENOM" id="CLU_010151_0_0_1"/>
<feature type="compositionally biased region" description="Polar residues" evidence="1">
    <location>
        <begin position="223"/>
        <end position="238"/>
    </location>
</feature>
<feature type="compositionally biased region" description="Polar residues" evidence="1">
    <location>
        <begin position="415"/>
        <end position="428"/>
    </location>
</feature>
<proteinExistence type="predicted"/>
<feature type="compositionally biased region" description="Polar residues" evidence="1">
    <location>
        <begin position="891"/>
        <end position="900"/>
    </location>
</feature>
<organism evidence="2 3">
    <name type="scientific">Metarhizium guizhouense (strain ARSEF 977)</name>
    <dbReference type="NCBI Taxonomy" id="1276136"/>
    <lineage>
        <taxon>Eukaryota</taxon>
        <taxon>Fungi</taxon>
        <taxon>Dikarya</taxon>
        <taxon>Ascomycota</taxon>
        <taxon>Pezizomycotina</taxon>
        <taxon>Sordariomycetes</taxon>
        <taxon>Hypocreomycetidae</taxon>
        <taxon>Hypocreales</taxon>
        <taxon>Clavicipitaceae</taxon>
        <taxon>Metarhizium</taxon>
    </lineage>
</organism>
<feature type="region of interest" description="Disordered" evidence="1">
    <location>
        <begin position="601"/>
        <end position="628"/>
    </location>
</feature>
<feature type="compositionally biased region" description="Low complexity" evidence="1">
    <location>
        <begin position="311"/>
        <end position="320"/>
    </location>
</feature>
<name>A0A0B4HXA6_METGA</name>
<gene>
    <name evidence="2" type="ORF">MGU_08527</name>
</gene>
<dbReference type="OrthoDB" id="206201at2759"/>
<feature type="compositionally biased region" description="Basic and acidic residues" evidence="1">
    <location>
        <begin position="429"/>
        <end position="442"/>
    </location>
</feature>
<feature type="region of interest" description="Disordered" evidence="1">
    <location>
        <begin position="817"/>
        <end position="978"/>
    </location>
</feature>